<evidence type="ECO:0000256" key="1">
    <source>
        <dbReference type="ARBA" id="ARBA00004117"/>
    </source>
</evidence>
<comment type="subcellular location">
    <subcellularLocation>
        <location evidence="1 7">Bacterial flagellum basal body</location>
    </subcellularLocation>
</comment>
<dbReference type="SUPFAM" id="SSF117143">
    <property type="entry name" value="Flagellar hook protein flgE"/>
    <property type="match status" value="1"/>
</dbReference>
<comment type="similarity">
    <text evidence="2 7">Belongs to the flagella basal body rod proteins family.</text>
</comment>
<keyword evidence="11" id="KW-0282">Flagellum</keyword>
<sequence>MAIPGVNVAATGMHAEQHRMQEIANNLANASSIGFKGEQAVFQSLMYQQVREPDAAAGGSVTGVYSGTGVKIAGVAKDYSQGSLQITNGSLDVAISGDGFIPIVKDDGAEYYTRDGQLKRNAEGQIVTLQGYQLAADITVPDEAEDILIDPNGTVKAMIPGDPFPQILGEIELVRFQNPQGLKPLAGNLYQSTAASGSGVYGMAGTDGFGDIMQGALEASNVDTVTNLVKLIEVQRNFELNTKVMKAADEMAQYANQQLG</sequence>
<feature type="domain" description="Flagellar basal-body/hook protein C-terminal" evidence="9">
    <location>
        <begin position="213"/>
        <end position="257"/>
    </location>
</feature>
<dbReference type="NCBIfam" id="TIGR03506">
    <property type="entry name" value="FlgEFG_subfam"/>
    <property type="match status" value="2"/>
</dbReference>
<name>A0A1M5TFF7_9GAMM</name>
<dbReference type="Pfam" id="PF22692">
    <property type="entry name" value="LlgE_F_G_D1"/>
    <property type="match status" value="1"/>
</dbReference>
<evidence type="ECO:0000256" key="5">
    <source>
        <dbReference type="ARBA" id="ARBA00032912"/>
    </source>
</evidence>
<dbReference type="Proteomes" id="UP000184268">
    <property type="component" value="Unassembled WGS sequence"/>
</dbReference>
<keyword evidence="11" id="KW-0969">Cilium</keyword>
<evidence type="ECO:0000259" key="10">
    <source>
        <dbReference type="Pfam" id="PF22692"/>
    </source>
</evidence>
<dbReference type="GO" id="GO:0071978">
    <property type="term" value="P:bacterial-type flagellum-dependent swarming motility"/>
    <property type="evidence" value="ECO:0007669"/>
    <property type="project" value="TreeGrafter"/>
</dbReference>
<dbReference type="Pfam" id="PF00460">
    <property type="entry name" value="Flg_bb_rod"/>
    <property type="match status" value="1"/>
</dbReference>
<evidence type="ECO:0000259" key="8">
    <source>
        <dbReference type="Pfam" id="PF00460"/>
    </source>
</evidence>
<dbReference type="NCBIfam" id="TIGR02488">
    <property type="entry name" value="flgG_G_neg"/>
    <property type="match status" value="1"/>
</dbReference>
<proteinExistence type="inferred from homology"/>
<dbReference type="AlphaFoldDB" id="A0A1M5TFF7"/>
<dbReference type="PANTHER" id="PTHR30435">
    <property type="entry name" value="FLAGELLAR PROTEIN"/>
    <property type="match status" value="1"/>
</dbReference>
<dbReference type="RefSeq" id="WP_073325743.1">
    <property type="nucleotide sequence ID" value="NZ_FQXG01000003.1"/>
</dbReference>
<dbReference type="InterPro" id="IPR020013">
    <property type="entry name" value="Flagellar_FlgE/F/G"/>
</dbReference>
<dbReference type="InterPro" id="IPR037925">
    <property type="entry name" value="FlgE/F/G-like"/>
</dbReference>
<evidence type="ECO:0000256" key="2">
    <source>
        <dbReference type="ARBA" id="ARBA00009677"/>
    </source>
</evidence>
<keyword evidence="4 7" id="KW-0975">Bacterial flagellum</keyword>
<keyword evidence="11" id="KW-0966">Cell projection</keyword>
<protein>
    <recommendedName>
        <fullName evidence="3 6">Flagellar basal-body rod protein FlgG</fullName>
    </recommendedName>
    <alternativeName>
        <fullName evidence="5 7">Distal rod protein</fullName>
    </alternativeName>
</protein>
<feature type="domain" description="Flagellar basal body rod protein N-terminal" evidence="8">
    <location>
        <begin position="7"/>
        <end position="36"/>
    </location>
</feature>
<dbReference type="STRING" id="299255.SAMN02745129_2123"/>
<accession>A0A1M5TFF7</accession>
<evidence type="ECO:0000256" key="4">
    <source>
        <dbReference type="ARBA" id="ARBA00023143"/>
    </source>
</evidence>
<dbReference type="InterPro" id="IPR053967">
    <property type="entry name" value="LlgE_F_G-like_D1"/>
</dbReference>
<gene>
    <name evidence="11" type="ORF">SAMN02745129_2123</name>
</gene>
<evidence type="ECO:0000259" key="9">
    <source>
        <dbReference type="Pfam" id="PF06429"/>
    </source>
</evidence>
<evidence type="ECO:0000256" key="7">
    <source>
        <dbReference type="RuleBase" id="RU362116"/>
    </source>
</evidence>
<dbReference type="EMBL" id="FQXG01000003">
    <property type="protein sequence ID" value="SHH49446.1"/>
    <property type="molecule type" value="Genomic_DNA"/>
</dbReference>
<dbReference type="InterPro" id="IPR010930">
    <property type="entry name" value="Flg_bb/hook_C_dom"/>
</dbReference>
<reference evidence="12" key="1">
    <citation type="submission" date="2016-11" db="EMBL/GenBank/DDBJ databases">
        <authorList>
            <person name="Varghese N."/>
            <person name="Submissions S."/>
        </authorList>
    </citation>
    <scope>NUCLEOTIDE SEQUENCE [LARGE SCALE GENOMIC DNA]</scope>
    <source>
        <strain evidence="12">DSM 16917</strain>
    </source>
</reference>
<dbReference type="InterPro" id="IPR012834">
    <property type="entry name" value="FlgG_G_neg"/>
</dbReference>
<dbReference type="PANTHER" id="PTHR30435:SF19">
    <property type="entry name" value="FLAGELLAR BASAL-BODY ROD PROTEIN FLGG"/>
    <property type="match status" value="1"/>
</dbReference>
<keyword evidence="12" id="KW-1185">Reference proteome</keyword>
<organism evidence="11 12">
    <name type="scientific">Ferrimonas marina</name>
    <dbReference type="NCBI Taxonomy" id="299255"/>
    <lineage>
        <taxon>Bacteria</taxon>
        <taxon>Pseudomonadati</taxon>
        <taxon>Pseudomonadota</taxon>
        <taxon>Gammaproteobacteria</taxon>
        <taxon>Alteromonadales</taxon>
        <taxon>Ferrimonadaceae</taxon>
        <taxon>Ferrimonas</taxon>
    </lineage>
</organism>
<evidence type="ECO:0000256" key="3">
    <source>
        <dbReference type="ARBA" id="ARBA00017948"/>
    </source>
</evidence>
<evidence type="ECO:0000313" key="11">
    <source>
        <dbReference type="EMBL" id="SHH49446.1"/>
    </source>
</evidence>
<evidence type="ECO:0000256" key="6">
    <source>
        <dbReference type="NCBIfam" id="TIGR02488"/>
    </source>
</evidence>
<dbReference type="InterPro" id="IPR001444">
    <property type="entry name" value="Flag_bb_rod_N"/>
</dbReference>
<dbReference type="OrthoDB" id="9804559at2"/>
<feature type="domain" description="Flagellar hook protein FlgE/F/G-like D1" evidence="10">
    <location>
        <begin position="94"/>
        <end position="157"/>
    </location>
</feature>
<dbReference type="Pfam" id="PF06429">
    <property type="entry name" value="Flg_bbr_C"/>
    <property type="match status" value="1"/>
</dbReference>
<dbReference type="GO" id="GO:0009426">
    <property type="term" value="C:bacterial-type flagellum basal body, distal rod"/>
    <property type="evidence" value="ECO:0007669"/>
    <property type="project" value="UniProtKB-UniRule"/>
</dbReference>
<comment type="subunit">
    <text evidence="7">The basal body constitutes a major portion of the flagellar organelle and consists of four rings (L,P,S, and M) mounted on a central rod. The rod consists of about 26 subunits of FlgG in the distal portion, and FlgB, FlgC and FlgF are thought to build up the proximal portion of the rod with about 6 subunits each.</text>
</comment>
<evidence type="ECO:0000313" key="12">
    <source>
        <dbReference type="Proteomes" id="UP000184268"/>
    </source>
</evidence>